<protein>
    <submittedName>
        <fullName evidence="2">Uncharacterized protein</fullName>
    </submittedName>
</protein>
<feature type="chain" id="PRO_5024409101" evidence="1">
    <location>
        <begin position="30"/>
        <end position="122"/>
    </location>
</feature>
<keyword evidence="3" id="KW-1185">Reference proteome</keyword>
<proteinExistence type="predicted"/>
<sequence length="122" mass="12598">MLRGLGRARAATCAAATILLALTAVPAHAASLATGRVTLYSDTAYSRTTNSATYEACDNFIGRVPGQRVGSFDNAPLPGCRVVLHSLAGDYLLCAGRAVVPPAFRQVILYSIGTGSTTPCPV</sequence>
<gene>
    <name evidence="2" type="ORF">ETD85_26570</name>
</gene>
<feature type="signal peptide" evidence="1">
    <location>
        <begin position="1"/>
        <end position="29"/>
    </location>
</feature>
<dbReference type="AlphaFoldDB" id="A0A5S4GE04"/>
<organism evidence="2 3">
    <name type="scientific">Nonomuraea zeae</name>
    <dbReference type="NCBI Taxonomy" id="1642303"/>
    <lineage>
        <taxon>Bacteria</taxon>
        <taxon>Bacillati</taxon>
        <taxon>Actinomycetota</taxon>
        <taxon>Actinomycetes</taxon>
        <taxon>Streptosporangiales</taxon>
        <taxon>Streptosporangiaceae</taxon>
        <taxon>Nonomuraea</taxon>
    </lineage>
</organism>
<evidence type="ECO:0000256" key="1">
    <source>
        <dbReference type="SAM" id="SignalP"/>
    </source>
</evidence>
<keyword evidence="1" id="KW-0732">Signal</keyword>
<name>A0A5S4GE04_9ACTN</name>
<dbReference type="OrthoDB" id="3541994at2"/>
<evidence type="ECO:0000313" key="2">
    <source>
        <dbReference type="EMBL" id="TMR31225.1"/>
    </source>
</evidence>
<comment type="caution">
    <text evidence="2">The sequence shown here is derived from an EMBL/GenBank/DDBJ whole genome shotgun (WGS) entry which is preliminary data.</text>
</comment>
<dbReference type="RefSeq" id="WP_138692506.1">
    <property type="nucleotide sequence ID" value="NZ_JBHSAZ010000010.1"/>
</dbReference>
<reference evidence="2 3" key="1">
    <citation type="submission" date="2019-05" db="EMBL/GenBank/DDBJ databases">
        <title>Draft genome sequence of Nonomuraea zeae DSM 100528.</title>
        <authorList>
            <person name="Saricaoglu S."/>
            <person name="Isik K."/>
        </authorList>
    </citation>
    <scope>NUCLEOTIDE SEQUENCE [LARGE SCALE GENOMIC DNA]</scope>
    <source>
        <strain evidence="2 3">DSM 100528</strain>
    </source>
</reference>
<accession>A0A5S4GE04</accession>
<evidence type="ECO:0000313" key="3">
    <source>
        <dbReference type="Proteomes" id="UP000306628"/>
    </source>
</evidence>
<dbReference type="EMBL" id="VCKX01000087">
    <property type="protein sequence ID" value="TMR31225.1"/>
    <property type="molecule type" value="Genomic_DNA"/>
</dbReference>
<dbReference type="Proteomes" id="UP000306628">
    <property type="component" value="Unassembled WGS sequence"/>
</dbReference>